<keyword evidence="2" id="KW-1185">Reference proteome</keyword>
<sequence length="67" mass="7918">MLERAAEFHQPCVQFPKRSSCRTGSSLDHYLTVVKMKPERFSHSFHLNPRKKALGPIRKEELDTTWY</sequence>
<protein>
    <submittedName>
        <fullName evidence="1">Uncharacterized protein</fullName>
    </submittedName>
</protein>
<dbReference type="EMBL" id="WIXP02000003">
    <property type="protein sequence ID" value="KAF6213334.1"/>
    <property type="molecule type" value="Genomic_DNA"/>
</dbReference>
<evidence type="ECO:0000313" key="1">
    <source>
        <dbReference type="EMBL" id="KAF6213334.1"/>
    </source>
</evidence>
<accession>A0A8S9XXJ8</accession>
<reference evidence="1" key="1">
    <citation type="journal article" date="2021" name="Mol. Ecol. Resour.">
        <title>Apolygus lucorum genome provides insights into omnivorousness and mesophyll feeding.</title>
        <authorList>
            <person name="Liu Y."/>
            <person name="Liu H."/>
            <person name="Wang H."/>
            <person name="Huang T."/>
            <person name="Liu B."/>
            <person name="Yang B."/>
            <person name="Yin L."/>
            <person name="Li B."/>
            <person name="Zhang Y."/>
            <person name="Zhang S."/>
            <person name="Jiang F."/>
            <person name="Zhang X."/>
            <person name="Ren Y."/>
            <person name="Wang B."/>
            <person name="Wang S."/>
            <person name="Lu Y."/>
            <person name="Wu K."/>
            <person name="Fan W."/>
            <person name="Wang G."/>
        </authorList>
    </citation>
    <scope>NUCLEOTIDE SEQUENCE</scope>
    <source>
        <strain evidence="1">12Hb</strain>
    </source>
</reference>
<name>A0A8S9XXJ8_APOLU</name>
<dbReference type="Proteomes" id="UP000466442">
    <property type="component" value="Unassembled WGS sequence"/>
</dbReference>
<comment type="caution">
    <text evidence="1">The sequence shown here is derived from an EMBL/GenBank/DDBJ whole genome shotgun (WGS) entry which is preliminary data.</text>
</comment>
<evidence type="ECO:0000313" key="2">
    <source>
        <dbReference type="Proteomes" id="UP000466442"/>
    </source>
</evidence>
<gene>
    <name evidence="1" type="ORF">GE061_011053</name>
</gene>
<dbReference type="AlphaFoldDB" id="A0A8S9XXJ8"/>
<proteinExistence type="predicted"/>
<organism evidence="1 2">
    <name type="scientific">Apolygus lucorum</name>
    <name type="common">Small green plant bug</name>
    <name type="synonym">Lygocoris lucorum</name>
    <dbReference type="NCBI Taxonomy" id="248454"/>
    <lineage>
        <taxon>Eukaryota</taxon>
        <taxon>Metazoa</taxon>
        <taxon>Ecdysozoa</taxon>
        <taxon>Arthropoda</taxon>
        <taxon>Hexapoda</taxon>
        <taxon>Insecta</taxon>
        <taxon>Pterygota</taxon>
        <taxon>Neoptera</taxon>
        <taxon>Paraneoptera</taxon>
        <taxon>Hemiptera</taxon>
        <taxon>Heteroptera</taxon>
        <taxon>Panheteroptera</taxon>
        <taxon>Cimicomorpha</taxon>
        <taxon>Miridae</taxon>
        <taxon>Mirini</taxon>
        <taxon>Apolygus</taxon>
    </lineage>
</organism>